<name>F0SEA3_PSESL</name>
<dbReference type="Proteomes" id="UP000000310">
    <property type="component" value="Chromosome"/>
</dbReference>
<evidence type="ECO:0000313" key="3">
    <source>
        <dbReference type="EMBL" id="ADY54025.1"/>
    </source>
</evidence>
<feature type="transmembrane region" description="Helical" evidence="2">
    <location>
        <begin position="21"/>
        <end position="40"/>
    </location>
</feature>
<protein>
    <submittedName>
        <fullName evidence="3">Uncharacterized protein</fullName>
    </submittedName>
</protein>
<dbReference type="eggNOG" id="ENOG50330NW">
    <property type="taxonomic scope" value="Bacteria"/>
</dbReference>
<gene>
    <name evidence="3" type="ordered locus">Pedsa_3493</name>
</gene>
<keyword evidence="2" id="KW-0472">Membrane</keyword>
<sequence length="90" mass="9608">MKKDSLNLVERVTAPTPKWFKIIRNIGITLTAVGGAILTAPIALPATIVTVGGYLILGGTVATAIAQTAMRDDNDEETKPNESFNEPKKE</sequence>
<dbReference type="STRING" id="762903.Pedsa_3493"/>
<dbReference type="EMBL" id="CP002545">
    <property type="protein sequence ID" value="ADY54025.1"/>
    <property type="molecule type" value="Genomic_DNA"/>
</dbReference>
<proteinExistence type="predicted"/>
<keyword evidence="4" id="KW-1185">Reference proteome</keyword>
<evidence type="ECO:0000313" key="4">
    <source>
        <dbReference type="Proteomes" id="UP000000310"/>
    </source>
</evidence>
<dbReference type="AlphaFoldDB" id="F0SEA3"/>
<dbReference type="HOGENOM" id="CLU_190601_0_0_10"/>
<keyword evidence="2" id="KW-1133">Transmembrane helix</keyword>
<dbReference type="KEGG" id="psn:Pedsa_3493"/>
<dbReference type="OrthoDB" id="679091at2"/>
<evidence type="ECO:0000256" key="2">
    <source>
        <dbReference type="SAM" id="Phobius"/>
    </source>
</evidence>
<feature type="region of interest" description="Disordered" evidence="1">
    <location>
        <begin position="70"/>
        <end position="90"/>
    </location>
</feature>
<dbReference type="RefSeq" id="WP_013634508.1">
    <property type="nucleotide sequence ID" value="NC_015177.1"/>
</dbReference>
<evidence type="ECO:0000256" key="1">
    <source>
        <dbReference type="SAM" id="MobiDB-lite"/>
    </source>
</evidence>
<reference evidence="3 4" key="1">
    <citation type="journal article" date="2011" name="Stand. Genomic Sci.">
        <title>Complete genome sequence of the gliding, heparinolytic Pedobacter saltans type strain (113).</title>
        <authorList>
            <person name="Liolios K."/>
            <person name="Sikorski J."/>
            <person name="Lu M."/>
            <person name="Nolan M."/>
            <person name="Lapidus A."/>
            <person name="Lucas S."/>
            <person name="Hammon N."/>
            <person name="Deshpande S."/>
            <person name="Cheng J.F."/>
            <person name="Tapia R."/>
            <person name="Han C."/>
            <person name="Goodwin L."/>
            <person name="Pitluck S."/>
            <person name="Huntemann M."/>
            <person name="Ivanova N."/>
            <person name="Pagani I."/>
            <person name="Mavromatis K."/>
            <person name="Ovchinikova G."/>
            <person name="Pati A."/>
            <person name="Chen A."/>
            <person name="Palaniappan K."/>
            <person name="Land M."/>
            <person name="Hauser L."/>
            <person name="Brambilla E.M."/>
            <person name="Kotsyurbenko O."/>
            <person name="Rohde M."/>
            <person name="Tindall B.J."/>
            <person name="Abt B."/>
            <person name="Goker M."/>
            <person name="Detter J.C."/>
            <person name="Woyke T."/>
            <person name="Bristow J."/>
            <person name="Eisen J.A."/>
            <person name="Markowitz V."/>
            <person name="Hugenholtz P."/>
            <person name="Klenk H.P."/>
            <person name="Kyrpides N.C."/>
        </authorList>
    </citation>
    <scope>NUCLEOTIDE SEQUENCE [LARGE SCALE GENOMIC DNA]</scope>
    <source>
        <strain evidence="4">ATCC 51119 / DSM 12145 / JCM 21818 / LMG 10337 / NBRC 100064 / NCIMB 13643</strain>
    </source>
</reference>
<accession>F0SEA3</accession>
<reference evidence="4" key="2">
    <citation type="submission" date="2011-02" db="EMBL/GenBank/DDBJ databases">
        <title>The complete genome of Pedobacter saltans DSM 12145.</title>
        <authorList>
            <consortium name="US DOE Joint Genome Institute (JGI-PGF)"/>
            <person name="Lucas S."/>
            <person name="Copeland A."/>
            <person name="Lapidus A."/>
            <person name="Bruce D."/>
            <person name="Goodwin L."/>
            <person name="Pitluck S."/>
            <person name="Kyrpides N."/>
            <person name="Mavromatis K."/>
            <person name="Pagani I."/>
            <person name="Ivanova N."/>
            <person name="Ovchinnikova G."/>
            <person name="Lu M."/>
            <person name="Detter J.C."/>
            <person name="Han C."/>
            <person name="Land M."/>
            <person name="Hauser L."/>
            <person name="Markowitz V."/>
            <person name="Cheng J.-F."/>
            <person name="Hugenholtz P."/>
            <person name="Woyke T."/>
            <person name="Wu D."/>
            <person name="Tindall B."/>
            <person name="Pomrenke H.G."/>
            <person name="Brambilla E."/>
            <person name="Klenk H.-P."/>
            <person name="Eisen J.A."/>
        </authorList>
    </citation>
    <scope>NUCLEOTIDE SEQUENCE [LARGE SCALE GENOMIC DNA]</scope>
    <source>
        <strain evidence="4">ATCC 51119 / DSM 12145 / JCM 21818 / LMG 10337 / NBRC 100064 / NCIMB 13643</strain>
    </source>
</reference>
<feature type="transmembrane region" description="Helical" evidence="2">
    <location>
        <begin position="46"/>
        <end position="66"/>
    </location>
</feature>
<keyword evidence="2" id="KW-0812">Transmembrane</keyword>
<organism evidence="3 4">
    <name type="scientific">Pseudopedobacter saltans (strain ATCC 51119 / DSM 12145 / JCM 21818 / CCUG 39354 / LMG 10337 / NBRC 100064 / NCIMB 13643)</name>
    <name type="common">Pedobacter saltans</name>
    <dbReference type="NCBI Taxonomy" id="762903"/>
    <lineage>
        <taxon>Bacteria</taxon>
        <taxon>Pseudomonadati</taxon>
        <taxon>Bacteroidota</taxon>
        <taxon>Sphingobacteriia</taxon>
        <taxon>Sphingobacteriales</taxon>
        <taxon>Sphingobacteriaceae</taxon>
        <taxon>Pseudopedobacter</taxon>
    </lineage>
</organism>
<feature type="compositionally biased region" description="Basic and acidic residues" evidence="1">
    <location>
        <begin position="77"/>
        <end position="90"/>
    </location>
</feature>